<evidence type="ECO:0000313" key="4">
    <source>
        <dbReference type="Proteomes" id="UP000014760"/>
    </source>
</evidence>
<dbReference type="Proteomes" id="UP000014760">
    <property type="component" value="Unassembled WGS sequence"/>
</dbReference>
<evidence type="ECO:0000313" key="3">
    <source>
        <dbReference type="EnsemblMetazoa" id="CapteP198255"/>
    </source>
</evidence>
<feature type="compositionally biased region" description="Basic residues" evidence="1">
    <location>
        <begin position="1"/>
        <end position="13"/>
    </location>
</feature>
<reference evidence="4" key="1">
    <citation type="submission" date="2012-12" db="EMBL/GenBank/DDBJ databases">
        <authorList>
            <person name="Hellsten U."/>
            <person name="Grimwood J."/>
            <person name="Chapman J.A."/>
            <person name="Shapiro H."/>
            <person name="Aerts A."/>
            <person name="Otillar R.P."/>
            <person name="Terry A.Y."/>
            <person name="Boore J.L."/>
            <person name="Simakov O."/>
            <person name="Marletaz F."/>
            <person name="Cho S.-J."/>
            <person name="Edsinger-Gonzales E."/>
            <person name="Havlak P."/>
            <person name="Kuo D.-H."/>
            <person name="Larsson T."/>
            <person name="Lv J."/>
            <person name="Arendt D."/>
            <person name="Savage R."/>
            <person name="Osoegawa K."/>
            <person name="de Jong P."/>
            <person name="Lindberg D.R."/>
            <person name="Seaver E.C."/>
            <person name="Weisblat D.A."/>
            <person name="Putnam N.H."/>
            <person name="Grigoriev I.V."/>
            <person name="Rokhsar D.S."/>
        </authorList>
    </citation>
    <scope>NUCLEOTIDE SEQUENCE</scope>
    <source>
        <strain evidence="4">I ESC-2004</strain>
    </source>
</reference>
<dbReference type="HOGENOM" id="CLU_142453_0_0_1"/>
<sequence>MDQKTKTHSRHSPVSHSHPVTNYHLQTAQTNPRICLIIEIHSEGMQVLGLLGFGKGKRQYLVSNEGLRKGCLPQQLMLYPGQRIQTENQAFEPQQIFHHDDLVENFKEGLNKENYEELHFPFSENTPMKVNCYPGAIFLHLKPHAGKFGSDACYCT</sequence>
<evidence type="ECO:0000313" key="2">
    <source>
        <dbReference type="EMBL" id="ELU09342.1"/>
    </source>
</evidence>
<dbReference type="EnsemblMetazoa" id="CapteT198255">
    <property type="protein sequence ID" value="CapteP198255"/>
    <property type="gene ID" value="CapteG198255"/>
</dbReference>
<dbReference type="EMBL" id="AMQN01021227">
    <property type="status" value="NOT_ANNOTATED_CDS"/>
    <property type="molecule type" value="Genomic_DNA"/>
</dbReference>
<protein>
    <submittedName>
        <fullName evidence="2 3">Uncharacterized protein</fullName>
    </submittedName>
</protein>
<feature type="region of interest" description="Disordered" evidence="1">
    <location>
        <begin position="1"/>
        <end position="23"/>
    </location>
</feature>
<reference evidence="2 4" key="2">
    <citation type="journal article" date="2013" name="Nature">
        <title>Insights into bilaterian evolution from three spiralian genomes.</title>
        <authorList>
            <person name="Simakov O."/>
            <person name="Marletaz F."/>
            <person name="Cho S.J."/>
            <person name="Edsinger-Gonzales E."/>
            <person name="Havlak P."/>
            <person name="Hellsten U."/>
            <person name="Kuo D.H."/>
            <person name="Larsson T."/>
            <person name="Lv J."/>
            <person name="Arendt D."/>
            <person name="Savage R."/>
            <person name="Osoegawa K."/>
            <person name="de Jong P."/>
            <person name="Grimwood J."/>
            <person name="Chapman J.A."/>
            <person name="Shapiro H."/>
            <person name="Aerts A."/>
            <person name="Otillar R.P."/>
            <person name="Terry A.Y."/>
            <person name="Boore J.L."/>
            <person name="Grigoriev I.V."/>
            <person name="Lindberg D.R."/>
            <person name="Seaver E.C."/>
            <person name="Weisblat D.A."/>
            <person name="Putnam N.H."/>
            <person name="Rokhsar D.S."/>
        </authorList>
    </citation>
    <scope>NUCLEOTIDE SEQUENCE</scope>
    <source>
        <strain evidence="2 4">I ESC-2004</strain>
    </source>
</reference>
<dbReference type="AlphaFoldDB" id="R7UZF3"/>
<reference evidence="3" key="3">
    <citation type="submission" date="2015-06" db="UniProtKB">
        <authorList>
            <consortium name="EnsemblMetazoa"/>
        </authorList>
    </citation>
    <scope>IDENTIFICATION</scope>
</reference>
<proteinExistence type="predicted"/>
<accession>R7UZF3</accession>
<name>R7UZF3_CAPTE</name>
<organism evidence="2">
    <name type="scientific">Capitella teleta</name>
    <name type="common">Polychaete worm</name>
    <dbReference type="NCBI Taxonomy" id="283909"/>
    <lineage>
        <taxon>Eukaryota</taxon>
        <taxon>Metazoa</taxon>
        <taxon>Spiralia</taxon>
        <taxon>Lophotrochozoa</taxon>
        <taxon>Annelida</taxon>
        <taxon>Polychaeta</taxon>
        <taxon>Sedentaria</taxon>
        <taxon>Scolecida</taxon>
        <taxon>Capitellidae</taxon>
        <taxon>Capitella</taxon>
    </lineage>
</organism>
<gene>
    <name evidence="2" type="ORF">CAPTEDRAFT_198255</name>
</gene>
<dbReference type="EMBL" id="KB298306">
    <property type="protein sequence ID" value="ELU09342.1"/>
    <property type="molecule type" value="Genomic_DNA"/>
</dbReference>
<keyword evidence="4" id="KW-1185">Reference proteome</keyword>
<evidence type="ECO:0000256" key="1">
    <source>
        <dbReference type="SAM" id="MobiDB-lite"/>
    </source>
</evidence>